<gene>
    <name evidence="8" type="ORF">WMQ01_07000</name>
</gene>
<sequence>MDIWLAQHDVTESSKTTYRKCVDMHINPNIGELRLNELTTQRVQTFLESLTPGTAKTARAALGSACGMAVRWGVVARNPVRDTKLKKTSRKEVRALSDEEISQYRSAIEKWCGGNSSGTKRGESLVEIVDVLRGSGMRIGEVLALRWQDIDFENGTVTVAGTVDNKGGRNSHPKTEKSRRTIPVKQCALQALKVQWGKEYRPFMGEIVFPTRNGTYRTVPNVSGDLKKARGDLDIHAHDFRKTVATRIEESHGVMAASRYLGHASTKVTEQSYLARPSVVADYTEAF</sequence>
<comment type="similarity">
    <text evidence="1">Belongs to the 'phage' integrase family.</text>
</comment>
<dbReference type="PROSITE" id="PS51900">
    <property type="entry name" value="CB"/>
    <property type="match status" value="1"/>
</dbReference>
<dbReference type="CDD" id="cd01189">
    <property type="entry name" value="INT_ICEBs1_C_like"/>
    <property type="match status" value="1"/>
</dbReference>
<keyword evidence="3 5" id="KW-0238">DNA-binding</keyword>
<dbReference type="PROSITE" id="PS51898">
    <property type="entry name" value="TYR_RECOMBINASE"/>
    <property type="match status" value="1"/>
</dbReference>
<keyword evidence="9" id="KW-1185">Reference proteome</keyword>
<dbReference type="InterPro" id="IPR011010">
    <property type="entry name" value="DNA_brk_join_enz"/>
</dbReference>
<dbReference type="InterPro" id="IPR013762">
    <property type="entry name" value="Integrase-like_cat_sf"/>
</dbReference>
<dbReference type="PANTHER" id="PTHR30349:SF64">
    <property type="entry name" value="PROPHAGE INTEGRASE INTD-RELATED"/>
    <property type="match status" value="1"/>
</dbReference>
<dbReference type="Gene3D" id="1.10.443.10">
    <property type="entry name" value="Intergrase catalytic core"/>
    <property type="match status" value="1"/>
</dbReference>
<dbReference type="InterPro" id="IPR010998">
    <property type="entry name" value="Integrase_recombinase_N"/>
</dbReference>
<organism evidence="8 9">
    <name type="scientific">Corynebacterium yonathiae</name>
    <dbReference type="NCBI Taxonomy" id="2913504"/>
    <lineage>
        <taxon>Bacteria</taxon>
        <taxon>Bacillati</taxon>
        <taxon>Actinomycetota</taxon>
        <taxon>Actinomycetes</taxon>
        <taxon>Mycobacteriales</taxon>
        <taxon>Corynebacteriaceae</taxon>
        <taxon>Corynebacterium</taxon>
    </lineage>
</organism>
<proteinExistence type="inferred from homology"/>
<evidence type="ECO:0000259" key="6">
    <source>
        <dbReference type="PROSITE" id="PS51898"/>
    </source>
</evidence>
<dbReference type="RefSeq" id="WP_340418546.1">
    <property type="nucleotide sequence ID" value="NZ_JBBMGJ010000012.1"/>
</dbReference>
<feature type="domain" description="Tyr recombinase" evidence="6">
    <location>
        <begin position="91"/>
        <end position="287"/>
    </location>
</feature>
<keyword evidence="4" id="KW-0233">DNA recombination</keyword>
<dbReference type="Gene3D" id="1.10.150.130">
    <property type="match status" value="1"/>
</dbReference>
<evidence type="ECO:0000259" key="7">
    <source>
        <dbReference type="PROSITE" id="PS51900"/>
    </source>
</evidence>
<evidence type="ECO:0000256" key="1">
    <source>
        <dbReference type="ARBA" id="ARBA00008857"/>
    </source>
</evidence>
<evidence type="ECO:0000313" key="8">
    <source>
        <dbReference type="EMBL" id="MEK0145818.1"/>
    </source>
</evidence>
<comment type="caution">
    <text evidence="8">The sequence shown here is derived from an EMBL/GenBank/DDBJ whole genome shotgun (WGS) entry which is preliminary data.</text>
</comment>
<evidence type="ECO:0000313" key="9">
    <source>
        <dbReference type="Proteomes" id="UP001371299"/>
    </source>
</evidence>
<accession>A0ABU8Y2G8</accession>
<dbReference type="InterPro" id="IPR002104">
    <property type="entry name" value="Integrase_catalytic"/>
</dbReference>
<dbReference type="Proteomes" id="UP001371299">
    <property type="component" value="Unassembled WGS sequence"/>
</dbReference>
<keyword evidence="2" id="KW-0229">DNA integration</keyword>
<dbReference type="InterPro" id="IPR050090">
    <property type="entry name" value="Tyrosine_recombinase_XerCD"/>
</dbReference>
<name>A0ABU8Y2G8_9CORY</name>
<reference evidence="8 9" key="1">
    <citation type="submission" date="2024-01" db="EMBL/GenBank/DDBJ databases">
        <title>Description of two novel Corynebacterium species isolated from human nasal passages and skin.</title>
        <authorList>
            <person name="Popowitch E."/>
            <person name="Tran T.H."/>
            <person name="Escapa I.F."/>
            <person name="Bhatt E."/>
            <person name="Sozat A.K."/>
            <person name="Roberts A.Q."/>
            <person name="Segre J.A."/>
            <person name="Kong H."/>
            <person name="Conlan S."/>
            <person name="Lemon K.P."/>
            <person name="Kelly M.S."/>
        </authorList>
    </citation>
    <scope>NUCLEOTIDE SEQUENCE [LARGE SCALE GENOMIC DNA]</scope>
    <source>
        <strain evidence="8 9">KPL2619</strain>
    </source>
</reference>
<dbReference type="Pfam" id="PF14659">
    <property type="entry name" value="Phage_int_SAM_3"/>
    <property type="match status" value="1"/>
</dbReference>
<evidence type="ECO:0000256" key="5">
    <source>
        <dbReference type="PROSITE-ProRule" id="PRU01248"/>
    </source>
</evidence>
<evidence type="ECO:0000256" key="4">
    <source>
        <dbReference type="ARBA" id="ARBA00023172"/>
    </source>
</evidence>
<protein>
    <submittedName>
        <fullName evidence="8">Site-specific integrase</fullName>
    </submittedName>
</protein>
<feature type="domain" description="Core-binding (CB)" evidence="7">
    <location>
        <begin position="1"/>
        <end position="70"/>
    </location>
</feature>
<dbReference type="EMBL" id="JBBMGJ010000012">
    <property type="protein sequence ID" value="MEK0145818.1"/>
    <property type="molecule type" value="Genomic_DNA"/>
</dbReference>
<dbReference type="InterPro" id="IPR044068">
    <property type="entry name" value="CB"/>
</dbReference>
<dbReference type="PANTHER" id="PTHR30349">
    <property type="entry name" value="PHAGE INTEGRASE-RELATED"/>
    <property type="match status" value="1"/>
</dbReference>
<evidence type="ECO:0000256" key="3">
    <source>
        <dbReference type="ARBA" id="ARBA00023125"/>
    </source>
</evidence>
<evidence type="ECO:0000256" key="2">
    <source>
        <dbReference type="ARBA" id="ARBA00022908"/>
    </source>
</evidence>
<dbReference type="InterPro" id="IPR004107">
    <property type="entry name" value="Integrase_SAM-like_N"/>
</dbReference>
<dbReference type="Pfam" id="PF00589">
    <property type="entry name" value="Phage_integrase"/>
    <property type="match status" value="1"/>
</dbReference>
<dbReference type="SUPFAM" id="SSF56349">
    <property type="entry name" value="DNA breaking-rejoining enzymes"/>
    <property type="match status" value="1"/>
</dbReference>